<dbReference type="InterPro" id="IPR050257">
    <property type="entry name" value="eL8/uL1-like"/>
</dbReference>
<dbReference type="PANTHER" id="PTHR23105">
    <property type="entry name" value="RIBOSOMAL PROTEIN L7AE FAMILY MEMBER"/>
    <property type="match status" value="1"/>
</dbReference>
<dbReference type="InterPro" id="IPR023674">
    <property type="entry name" value="Ribosomal_uL1-like"/>
</dbReference>
<dbReference type="InterPro" id="IPR016095">
    <property type="entry name" value="Ribosomal_uL1_3-a/b-sand"/>
</dbReference>
<dbReference type="Gene3D" id="3.40.50.790">
    <property type="match status" value="1"/>
</dbReference>
<dbReference type="EMBL" id="GCKF01035875">
    <property type="protein sequence ID" value="JAG96844.1"/>
    <property type="molecule type" value="Transcribed_RNA"/>
</dbReference>
<evidence type="ECO:0000313" key="1">
    <source>
        <dbReference type="EMBL" id="JAG96844.1"/>
    </source>
</evidence>
<dbReference type="Pfam" id="PF00687">
    <property type="entry name" value="Ribosomal_L1"/>
    <property type="match status" value="1"/>
</dbReference>
<dbReference type="InterPro" id="IPR028364">
    <property type="entry name" value="Ribosomal_uL1/biogenesis"/>
</dbReference>
<dbReference type="GO" id="GO:0003723">
    <property type="term" value="F:RNA binding"/>
    <property type="evidence" value="ECO:0007669"/>
    <property type="project" value="InterPro"/>
</dbReference>
<organism evidence="1">
    <name type="scientific">Araucaria cunninghamii</name>
    <name type="common">Hoop pine</name>
    <name type="synonym">Moreton Bay pine</name>
    <dbReference type="NCBI Taxonomy" id="56994"/>
    <lineage>
        <taxon>Eukaryota</taxon>
        <taxon>Viridiplantae</taxon>
        <taxon>Streptophyta</taxon>
        <taxon>Embryophyta</taxon>
        <taxon>Tracheophyta</taxon>
        <taxon>Spermatophyta</taxon>
        <taxon>Pinopsida</taxon>
        <taxon>Pinidae</taxon>
        <taxon>Conifers II</taxon>
        <taxon>Araucariales</taxon>
        <taxon>Araucariaceae</taxon>
        <taxon>Araucaria</taxon>
    </lineage>
</organism>
<dbReference type="CDD" id="cd00403">
    <property type="entry name" value="Ribosomal_L1"/>
    <property type="match status" value="1"/>
</dbReference>
<accession>A0A0D6R200</accession>
<protein>
    <recommendedName>
        <fullName evidence="2">Ribosomal protein L1</fullName>
    </recommendedName>
</protein>
<proteinExistence type="predicted"/>
<name>A0A0D6R200_ARACU</name>
<sequence length="490" mass="54462">MKTDKATVPGAPSRVSKDRIGKAVDALLKWVRSQPKYQKPQLLEHDELLYMVVTLKKIPDKGRVNPFKITIPHSLFPLDGSQEICLIINDKKNGVRSDVAKAKVKEEGLPVSKVLKYSKVKTDYKPFEAKRKLCGSYDMFMADKSVVPLLPKYLGKTFFRAKKHPIPVDLERKKWRGQFEVACGSAFLYLGKGSCCVVKVGRVSQTREEIVENVVAVIEGLPGVIPKKWDNIRSLHLKSLESVALPLYQAVPERPFRIEGVGSGREMQVEVKTEEEEKVKDRDSEKVFRKGRIHNVRYMDHMLGDLSNEVQNEVDMGDEYQNESALASGDDGHKEVDIPSEVEEQEDVDLLDSPAMRVSGIQSGDDETTGILKLKKKSRSGKKVAGAKMMKDSFLEGNGDGNMANDCSTPASGHRKKIKSLDVEVSDIVKASAKKGKTEDFEYEAVSDSVKSSAKKRKTKVSEDETLVDGVKSSAKKGKPKILKKKVIAG</sequence>
<dbReference type="AlphaFoldDB" id="A0A0D6R200"/>
<dbReference type="FunFam" id="3.40.50.790:FF:000012">
    <property type="entry name" value="Ribosomal protein L1p/L10e family"/>
    <property type="match status" value="1"/>
</dbReference>
<reference evidence="1" key="1">
    <citation type="submission" date="2015-03" db="EMBL/GenBank/DDBJ databases">
        <title>A transcriptome of Araucaria cunninghamii, an australian fine timber species.</title>
        <authorList>
            <person name="Jing Yi C.J.Y."/>
            <person name="Yin San L.Y.S."/>
            <person name="Abdul Karim S.S."/>
            <person name="Wan Azmi N.N."/>
            <person name="Hercus R.R."/>
            <person name="Croft L.L."/>
        </authorList>
    </citation>
    <scope>NUCLEOTIDE SEQUENCE</scope>
    <source>
        <strain evidence="1">MI0301</strain>
        <tissue evidence="1">Leaf</tissue>
    </source>
</reference>
<dbReference type="SUPFAM" id="SSF56808">
    <property type="entry name" value="Ribosomal protein L1"/>
    <property type="match status" value="1"/>
</dbReference>
<dbReference type="Gene3D" id="3.30.190.20">
    <property type="match status" value="1"/>
</dbReference>
<evidence type="ECO:0008006" key="2">
    <source>
        <dbReference type="Google" id="ProtNLM"/>
    </source>
</evidence>